<keyword evidence="8" id="KW-0902">Two-component regulatory system</keyword>
<evidence type="ECO:0000256" key="4">
    <source>
        <dbReference type="ARBA" id="ARBA00022679"/>
    </source>
</evidence>
<evidence type="ECO:0000313" key="13">
    <source>
        <dbReference type="Proteomes" id="UP001339911"/>
    </source>
</evidence>
<proteinExistence type="predicted"/>
<accession>A0ABU7SG97</accession>
<comment type="caution">
    <text evidence="12">The sequence shown here is derived from an EMBL/GenBank/DDBJ whole genome shotgun (WGS) entry which is preliminary data.</text>
</comment>
<evidence type="ECO:0000259" key="11">
    <source>
        <dbReference type="Pfam" id="PF07730"/>
    </source>
</evidence>
<evidence type="ECO:0000259" key="10">
    <source>
        <dbReference type="Pfam" id="PF02518"/>
    </source>
</evidence>
<keyword evidence="5" id="KW-0547">Nucleotide-binding</keyword>
<dbReference type="PANTHER" id="PTHR24421">
    <property type="entry name" value="NITRATE/NITRITE SENSOR PROTEIN NARX-RELATED"/>
    <property type="match status" value="1"/>
</dbReference>
<keyword evidence="9" id="KW-0812">Transmembrane</keyword>
<evidence type="ECO:0000256" key="3">
    <source>
        <dbReference type="ARBA" id="ARBA00022553"/>
    </source>
</evidence>
<evidence type="ECO:0000256" key="9">
    <source>
        <dbReference type="SAM" id="Phobius"/>
    </source>
</evidence>
<dbReference type="PANTHER" id="PTHR24421:SF10">
    <property type="entry name" value="NITRATE_NITRITE SENSOR PROTEIN NARQ"/>
    <property type="match status" value="1"/>
</dbReference>
<dbReference type="EC" id="2.7.13.3" evidence="2"/>
<dbReference type="Proteomes" id="UP001339911">
    <property type="component" value="Unassembled WGS sequence"/>
</dbReference>
<keyword evidence="4" id="KW-0808">Transferase</keyword>
<dbReference type="SUPFAM" id="SSF55874">
    <property type="entry name" value="ATPase domain of HSP90 chaperone/DNA topoisomerase II/histidine kinase"/>
    <property type="match status" value="1"/>
</dbReference>
<feature type="transmembrane region" description="Helical" evidence="9">
    <location>
        <begin position="138"/>
        <end position="163"/>
    </location>
</feature>
<keyword evidence="3" id="KW-0597">Phosphoprotein</keyword>
<sequence length="384" mass="39438">MNVANRSAGRARVADAGLGILFGAALLTTATALAASWGGRYWLFGCAVGAVVCALALTRRRQRLRAAVAGLAVAAVAIVVARAAGLPAEPGPASALALSVLVGSAVRTLPVRSAGAIAVAGLAIAVGAQLAFPPSGTVVGGVAGLNALGWLAALTVGLGLRLLAARRRAVAERVRRDERLELARELHDVVAHHITGIVVQAQAAQIAARRHPERAGAALAGIESAGSDALAAMRRVVGLLRDTDDAAPTSPNPEHLGDLVRRFEGHGPAVRLRLPDGAETSTWPPEVTSTVHRVVRESLTNVARHAPHARSVIVTVGRDRTAVTVEVVDDAPPATTRYPHRAGYGLIGMRERLEALGGTLRAGPGPVAGWAVRATVPVPAGSRR</sequence>
<keyword evidence="9" id="KW-0472">Membrane</keyword>
<evidence type="ECO:0000256" key="5">
    <source>
        <dbReference type="ARBA" id="ARBA00022741"/>
    </source>
</evidence>
<dbReference type="Gene3D" id="1.20.5.1930">
    <property type="match status" value="1"/>
</dbReference>
<dbReference type="GO" id="GO:0016301">
    <property type="term" value="F:kinase activity"/>
    <property type="evidence" value="ECO:0007669"/>
    <property type="project" value="UniProtKB-KW"/>
</dbReference>
<dbReference type="Pfam" id="PF07730">
    <property type="entry name" value="HisKA_3"/>
    <property type="match status" value="1"/>
</dbReference>
<dbReference type="Gene3D" id="3.30.565.10">
    <property type="entry name" value="Histidine kinase-like ATPase, C-terminal domain"/>
    <property type="match status" value="1"/>
</dbReference>
<feature type="transmembrane region" description="Helical" evidence="9">
    <location>
        <begin position="64"/>
        <end position="84"/>
    </location>
</feature>
<dbReference type="InterPro" id="IPR011712">
    <property type="entry name" value="Sig_transdc_His_kin_sub3_dim/P"/>
</dbReference>
<reference evidence="12 13" key="1">
    <citation type="submission" date="2024-01" db="EMBL/GenBank/DDBJ databases">
        <title>Genome insights into Plantactinospora veratri sp. nov.</title>
        <authorList>
            <person name="Wang L."/>
        </authorList>
    </citation>
    <scope>NUCLEOTIDE SEQUENCE [LARGE SCALE GENOMIC DNA]</scope>
    <source>
        <strain evidence="12 13">NEAU-FHS4</strain>
    </source>
</reference>
<dbReference type="EMBL" id="JAZGQL010000014">
    <property type="protein sequence ID" value="MEE6308973.1"/>
    <property type="molecule type" value="Genomic_DNA"/>
</dbReference>
<evidence type="ECO:0000256" key="8">
    <source>
        <dbReference type="ARBA" id="ARBA00023012"/>
    </source>
</evidence>
<dbReference type="Pfam" id="PF02518">
    <property type="entry name" value="HATPase_c"/>
    <property type="match status" value="1"/>
</dbReference>
<evidence type="ECO:0000256" key="7">
    <source>
        <dbReference type="ARBA" id="ARBA00022840"/>
    </source>
</evidence>
<comment type="catalytic activity">
    <reaction evidence="1">
        <text>ATP + protein L-histidine = ADP + protein N-phospho-L-histidine.</text>
        <dbReference type="EC" id="2.7.13.3"/>
    </reaction>
</comment>
<dbReference type="InterPro" id="IPR036890">
    <property type="entry name" value="HATPase_C_sf"/>
</dbReference>
<protein>
    <recommendedName>
        <fullName evidence="2">histidine kinase</fullName>
        <ecNumber evidence="2">2.7.13.3</ecNumber>
    </recommendedName>
</protein>
<feature type="transmembrane region" description="Helical" evidence="9">
    <location>
        <begin position="41"/>
        <end position="57"/>
    </location>
</feature>
<gene>
    <name evidence="12" type="ORF">V1634_19240</name>
</gene>
<dbReference type="CDD" id="cd16917">
    <property type="entry name" value="HATPase_UhpB-NarQ-NarX-like"/>
    <property type="match status" value="1"/>
</dbReference>
<evidence type="ECO:0000256" key="1">
    <source>
        <dbReference type="ARBA" id="ARBA00000085"/>
    </source>
</evidence>
<feature type="transmembrane region" description="Helical" evidence="9">
    <location>
        <begin position="113"/>
        <end position="132"/>
    </location>
</feature>
<dbReference type="RefSeq" id="WP_331209257.1">
    <property type="nucleotide sequence ID" value="NZ_JAZGQL010000014.1"/>
</dbReference>
<evidence type="ECO:0000256" key="2">
    <source>
        <dbReference type="ARBA" id="ARBA00012438"/>
    </source>
</evidence>
<feature type="domain" description="Histidine kinase/HSP90-like ATPase" evidence="10">
    <location>
        <begin position="289"/>
        <end position="379"/>
    </location>
</feature>
<keyword evidence="6 12" id="KW-0418">Kinase</keyword>
<dbReference type="InterPro" id="IPR050482">
    <property type="entry name" value="Sensor_HK_TwoCompSys"/>
</dbReference>
<keyword evidence="13" id="KW-1185">Reference proteome</keyword>
<feature type="domain" description="Signal transduction histidine kinase subgroup 3 dimerisation and phosphoacceptor" evidence="11">
    <location>
        <begin position="178"/>
        <end position="244"/>
    </location>
</feature>
<keyword evidence="7" id="KW-0067">ATP-binding</keyword>
<organism evidence="12 13">
    <name type="scientific">Plantactinospora veratri</name>
    <dbReference type="NCBI Taxonomy" id="1436122"/>
    <lineage>
        <taxon>Bacteria</taxon>
        <taxon>Bacillati</taxon>
        <taxon>Actinomycetota</taxon>
        <taxon>Actinomycetes</taxon>
        <taxon>Micromonosporales</taxon>
        <taxon>Micromonosporaceae</taxon>
        <taxon>Plantactinospora</taxon>
    </lineage>
</organism>
<evidence type="ECO:0000256" key="6">
    <source>
        <dbReference type="ARBA" id="ARBA00022777"/>
    </source>
</evidence>
<evidence type="ECO:0000313" key="12">
    <source>
        <dbReference type="EMBL" id="MEE6308973.1"/>
    </source>
</evidence>
<name>A0ABU7SG97_9ACTN</name>
<feature type="transmembrane region" description="Helical" evidence="9">
    <location>
        <begin position="12"/>
        <end position="35"/>
    </location>
</feature>
<keyword evidence="9" id="KW-1133">Transmembrane helix</keyword>
<dbReference type="InterPro" id="IPR003594">
    <property type="entry name" value="HATPase_dom"/>
</dbReference>